<evidence type="ECO:0000313" key="2">
    <source>
        <dbReference type="EMBL" id="EGX60456.1"/>
    </source>
</evidence>
<dbReference type="AlphaFoldDB" id="G2G7N0"/>
<keyword evidence="3" id="KW-1185">Reference proteome</keyword>
<dbReference type="EMBL" id="AGBF01000014">
    <property type="protein sequence ID" value="EGX60456.1"/>
    <property type="molecule type" value="Genomic_DNA"/>
</dbReference>
<comment type="caution">
    <text evidence="2">The sequence shown here is derived from an EMBL/GenBank/DDBJ whole genome shotgun (WGS) entry which is preliminary data.</text>
</comment>
<evidence type="ECO:0000256" key="1">
    <source>
        <dbReference type="SAM" id="MobiDB-lite"/>
    </source>
</evidence>
<feature type="compositionally biased region" description="Basic and acidic residues" evidence="1">
    <location>
        <begin position="60"/>
        <end position="76"/>
    </location>
</feature>
<dbReference type="Proteomes" id="UP000004217">
    <property type="component" value="Unassembled WGS sequence"/>
</dbReference>
<proteinExistence type="predicted"/>
<protein>
    <submittedName>
        <fullName evidence="2">Uncharacterized protein</fullName>
    </submittedName>
</protein>
<feature type="region of interest" description="Disordered" evidence="1">
    <location>
        <begin position="46"/>
        <end position="86"/>
    </location>
</feature>
<accession>G2G7N0</accession>
<reference evidence="2 3" key="1">
    <citation type="submission" date="2011-08" db="EMBL/GenBank/DDBJ databases">
        <authorList>
            <person name="Lin Y."/>
            <person name="Hao X."/>
            <person name="Johnstone L."/>
            <person name="Miller S.J."/>
            <person name="Wei G."/>
            <person name="Rensing C."/>
        </authorList>
    </citation>
    <scope>NUCLEOTIDE SEQUENCE [LARGE SCALE GENOMIC DNA]</scope>
    <source>
        <strain evidence="2 3">K42</strain>
    </source>
</reference>
<organism evidence="2 3">
    <name type="scientific">Streptomyces zinciresistens K42</name>
    <dbReference type="NCBI Taxonomy" id="700597"/>
    <lineage>
        <taxon>Bacteria</taxon>
        <taxon>Bacillati</taxon>
        <taxon>Actinomycetota</taxon>
        <taxon>Actinomycetes</taxon>
        <taxon>Kitasatosporales</taxon>
        <taxon>Streptomycetaceae</taxon>
        <taxon>Streptomyces</taxon>
    </lineage>
</organism>
<feature type="compositionally biased region" description="Gly residues" evidence="1">
    <location>
        <begin position="77"/>
        <end position="86"/>
    </location>
</feature>
<name>G2G7N0_9ACTN</name>
<evidence type="ECO:0000313" key="3">
    <source>
        <dbReference type="Proteomes" id="UP000004217"/>
    </source>
</evidence>
<gene>
    <name evidence="2" type="ORF">SZN_07467</name>
</gene>
<sequence length="86" mass="8884">MPDGPGCPLSVCWTTGGLRHEGAAYVVAEPASDAVRHERVPGRDVRPGLRLRAGGVPRVEATDARGDRLPRARDAGGGEPSRAGGC</sequence>